<dbReference type="PANTHER" id="PTHR47978">
    <property type="match status" value="1"/>
</dbReference>
<dbReference type="PRINTS" id="PR00449">
    <property type="entry name" value="RASTRNSFRMNG"/>
</dbReference>
<protein>
    <submittedName>
        <fullName evidence="2">Uncharacterized protein</fullName>
    </submittedName>
</protein>
<dbReference type="PROSITE" id="PS51419">
    <property type="entry name" value="RAB"/>
    <property type="match status" value="1"/>
</dbReference>
<dbReference type="InterPro" id="IPR027417">
    <property type="entry name" value="P-loop_NTPase"/>
</dbReference>
<sequence>MEFAGSGVNIESVDSELHWMMPPVSHISRIALSNISNFHSLVSFHFHPSRLEQVKYVDGKFDEDYIMTLGVNFLEKRLKIKNHEVKLMIWDLGGKKEFNSMLDLVTDDAQAIFFMFDLTRRASLINIKDWFMQAKKQNPHALRFLVGTKYDQFIELPEKEQENITKQARKYAQKMECEALVFSSAAAGVNVKKLFKLVIAKSFDLKPKSLRQVSKIGEPIIEWDIAK</sequence>
<dbReference type="InterPro" id="IPR001806">
    <property type="entry name" value="Small_GTPase"/>
</dbReference>
<gene>
    <name evidence="2" type="ORF">PCOS0759_LOCUS2309</name>
</gene>
<keyword evidence="1" id="KW-0547">Nucleotide-binding</keyword>
<dbReference type="GO" id="GO:0003924">
    <property type="term" value="F:GTPase activity"/>
    <property type="evidence" value="ECO:0007669"/>
    <property type="project" value="InterPro"/>
</dbReference>
<reference evidence="2" key="1">
    <citation type="submission" date="2021-01" db="EMBL/GenBank/DDBJ databases">
        <authorList>
            <person name="Corre E."/>
            <person name="Pelletier E."/>
            <person name="Niang G."/>
            <person name="Scheremetjew M."/>
            <person name="Finn R."/>
            <person name="Kale V."/>
            <person name="Holt S."/>
            <person name="Cochrane G."/>
            <person name="Meng A."/>
            <person name="Brown T."/>
            <person name="Cohen L."/>
        </authorList>
    </citation>
    <scope>NUCLEOTIDE SEQUENCE</scope>
    <source>
        <strain evidence="2">WS</strain>
    </source>
</reference>
<proteinExistence type="predicted"/>
<dbReference type="EMBL" id="HBGD01002784">
    <property type="protein sequence ID" value="CAD9079077.1"/>
    <property type="molecule type" value="Transcribed_RNA"/>
</dbReference>
<dbReference type="GO" id="GO:0005525">
    <property type="term" value="F:GTP binding"/>
    <property type="evidence" value="ECO:0007669"/>
    <property type="project" value="InterPro"/>
</dbReference>
<dbReference type="SUPFAM" id="SSF52540">
    <property type="entry name" value="P-loop containing nucleoside triphosphate hydrolases"/>
    <property type="match status" value="1"/>
</dbReference>
<dbReference type="Pfam" id="PF00071">
    <property type="entry name" value="Ras"/>
    <property type="match status" value="1"/>
</dbReference>
<name>A0A7S1PET1_9EUKA</name>
<accession>A0A7S1PET1</accession>
<dbReference type="AlphaFoldDB" id="A0A7S1PET1"/>
<dbReference type="SMART" id="SM00175">
    <property type="entry name" value="RAB"/>
    <property type="match status" value="1"/>
</dbReference>
<organism evidence="2">
    <name type="scientific">Percolomonas cosmopolitus</name>
    <dbReference type="NCBI Taxonomy" id="63605"/>
    <lineage>
        <taxon>Eukaryota</taxon>
        <taxon>Discoba</taxon>
        <taxon>Heterolobosea</taxon>
        <taxon>Tetramitia</taxon>
        <taxon>Eutetramitia</taxon>
        <taxon>Percolomonadidae</taxon>
        <taxon>Percolomonas</taxon>
    </lineage>
</organism>
<evidence type="ECO:0000256" key="1">
    <source>
        <dbReference type="ARBA" id="ARBA00022741"/>
    </source>
</evidence>
<dbReference type="Gene3D" id="3.40.50.300">
    <property type="entry name" value="P-loop containing nucleotide triphosphate hydrolases"/>
    <property type="match status" value="1"/>
</dbReference>
<dbReference type="SMART" id="SM00174">
    <property type="entry name" value="RHO"/>
    <property type="match status" value="1"/>
</dbReference>
<evidence type="ECO:0000313" key="2">
    <source>
        <dbReference type="EMBL" id="CAD9079077.1"/>
    </source>
</evidence>